<evidence type="ECO:0008006" key="5">
    <source>
        <dbReference type="Google" id="ProtNLM"/>
    </source>
</evidence>
<keyword evidence="2" id="KW-0732">Signal</keyword>
<protein>
    <recommendedName>
        <fullName evidence="5">Lipoprotein</fullName>
    </recommendedName>
</protein>
<proteinExistence type="predicted"/>
<evidence type="ECO:0000256" key="2">
    <source>
        <dbReference type="SAM" id="SignalP"/>
    </source>
</evidence>
<organism evidence="3 4">
    <name type="scientific">Corallococcus exercitus</name>
    <dbReference type="NCBI Taxonomy" id="2316736"/>
    <lineage>
        <taxon>Bacteria</taxon>
        <taxon>Pseudomonadati</taxon>
        <taxon>Myxococcota</taxon>
        <taxon>Myxococcia</taxon>
        <taxon>Myxococcales</taxon>
        <taxon>Cystobacterineae</taxon>
        <taxon>Myxococcaceae</taxon>
        <taxon>Corallococcus</taxon>
    </lineage>
</organism>
<feature type="chain" id="PRO_5030676876" description="Lipoprotein" evidence="2">
    <location>
        <begin position="25"/>
        <end position="281"/>
    </location>
</feature>
<evidence type="ECO:0000256" key="1">
    <source>
        <dbReference type="SAM" id="MobiDB-lite"/>
    </source>
</evidence>
<name>A0A7Y4JYC0_9BACT</name>
<dbReference type="AlphaFoldDB" id="A0A7Y4JYC0"/>
<dbReference type="EMBL" id="JABFJW010000320">
    <property type="protein sequence ID" value="NOK13400.1"/>
    <property type="molecule type" value="Genomic_DNA"/>
</dbReference>
<feature type="signal peptide" evidence="2">
    <location>
        <begin position="1"/>
        <end position="24"/>
    </location>
</feature>
<dbReference type="PROSITE" id="PS51257">
    <property type="entry name" value="PROKAR_LIPOPROTEIN"/>
    <property type="match status" value="1"/>
</dbReference>
<sequence>MARMMTLARSIALLGLGAAFGGCAAKQAPPVQHYALGMSRAEYRDYAGAKASPCDAEPRWFQDELTAVNGLLARFIKETEQALDPKALEHAKQLALLEEGLRTLPPVLKVHEANLQALKACDFRRTGAFPDLAQRGATLLTEARDLMALGPQIQAAAALREAQKQWREQGPAREAKARETWCPKPAKVGQPDLYFARLSPEGRTEWFFCDGHVVEKSGDAEPALLSPEGLSKAERRRVQAKKYLDAALAYPAEEVDREPTAATLQKPAAPEVGSSAAEGAP</sequence>
<reference evidence="3 4" key="1">
    <citation type="submission" date="2020-05" db="EMBL/GenBank/DDBJ databases">
        <authorList>
            <person name="Whitworth D."/>
        </authorList>
    </citation>
    <scope>NUCLEOTIDE SEQUENCE [LARGE SCALE GENOMIC DNA]</scope>
    <source>
        <strain evidence="3 4">CA046A</strain>
    </source>
</reference>
<evidence type="ECO:0000313" key="3">
    <source>
        <dbReference type="EMBL" id="NOK13400.1"/>
    </source>
</evidence>
<accession>A0A7Y4JYC0</accession>
<gene>
    <name evidence="3" type="ORF">HNS30_30580</name>
</gene>
<evidence type="ECO:0000313" key="4">
    <source>
        <dbReference type="Proteomes" id="UP000528460"/>
    </source>
</evidence>
<dbReference type="Proteomes" id="UP000528460">
    <property type="component" value="Unassembled WGS sequence"/>
</dbReference>
<comment type="caution">
    <text evidence="3">The sequence shown here is derived from an EMBL/GenBank/DDBJ whole genome shotgun (WGS) entry which is preliminary data.</text>
</comment>
<feature type="region of interest" description="Disordered" evidence="1">
    <location>
        <begin position="252"/>
        <end position="281"/>
    </location>
</feature>